<evidence type="ECO:0000256" key="1">
    <source>
        <dbReference type="SAM" id="MobiDB-lite"/>
    </source>
</evidence>
<name>A0A6J4UUM4_9BACT</name>
<feature type="non-terminal residue" evidence="2">
    <location>
        <position position="1"/>
    </location>
</feature>
<feature type="region of interest" description="Disordered" evidence="1">
    <location>
        <begin position="86"/>
        <end position="185"/>
    </location>
</feature>
<feature type="compositionally biased region" description="Basic residues" evidence="1">
    <location>
        <begin position="88"/>
        <end position="97"/>
    </location>
</feature>
<gene>
    <name evidence="2" type="ORF">AVDCRST_MAG73-3605</name>
</gene>
<evidence type="ECO:0000313" key="2">
    <source>
        <dbReference type="EMBL" id="CAA9559518.1"/>
    </source>
</evidence>
<reference evidence="2" key="1">
    <citation type="submission" date="2020-02" db="EMBL/GenBank/DDBJ databases">
        <authorList>
            <person name="Meier V. D."/>
        </authorList>
    </citation>
    <scope>NUCLEOTIDE SEQUENCE</scope>
    <source>
        <strain evidence="2">AVDCRST_MAG73</strain>
    </source>
</reference>
<protein>
    <submittedName>
        <fullName evidence="2">Uncharacterized protein</fullName>
    </submittedName>
</protein>
<feature type="non-terminal residue" evidence="2">
    <location>
        <position position="185"/>
    </location>
</feature>
<accession>A0A6J4UUM4</accession>
<dbReference type="AlphaFoldDB" id="A0A6J4UUM4"/>
<dbReference type="EMBL" id="CADCWE010000235">
    <property type="protein sequence ID" value="CAA9559518.1"/>
    <property type="molecule type" value="Genomic_DNA"/>
</dbReference>
<sequence length="185" mass="20264">EQQEKTVADVQDARGPHLALQTGLHHLCRRSRRGAVRLPEGLDHRARAGRDQDRRHAAAGPHLLPIAVGVLPAGWSRLVRTAGGPIAARRHLGRHRARPDPRRRPLRAAPRPRTRLARKPVHGPGGAAPVLLPQLHRPRPQRPTADHPRLLARRPRPLDPGLGRGVADPARRRVHQGSDAGTGVL</sequence>
<proteinExistence type="predicted"/>
<feature type="compositionally biased region" description="Basic residues" evidence="1">
    <location>
        <begin position="104"/>
        <end position="121"/>
    </location>
</feature>
<organism evidence="2">
    <name type="scientific">uncultured Thermomicrobiales bacterium</name>
    <dbReference type="NCBI Taxonomy" id="1645740"/>
    <lineage>
        <taxon>Bacteria</taxon>
        <taxon>Pseudomonadati</taxon>
        <taxon>Thermomicrobiota</taxon>
        <taxon>Thermomicrobia</taxon>
        <taxon>Thermomicrobiales</taxon>
        <taxon>environmental samples</taxon>
    </lineage>
</organism>